<evidence type="ECO:0000256" key="1">
    <source>
        <dbReference type="ARBA" id="ARBA00023002"/>
    </source>
</evidence>
<dbReference type="EMBL" id="SLZQ01000001">
    <property type="protein sequence ID" value="TCS39400.1"/>
    <property type="molecule type" value="Genomic_DNA"/>
</dbReference>
<dbReference type="SUPFAM" id="SSF50475">
    <property type="entry name" value="FMN-binding split barrel"/>
    <property type="match status" value="1"/>
</dbReference>
<dbReference type="GO" id="GO:0016627">
    <property type="term" value="F:oxidoreductase activity, acting on the CH-CH group of donors"/>
    <property type="evidence" value="ECO:0007669"/>
    <property type="project" value="TreeGrafter"/>
</dbReference>
<dbReference type="OrthoDB" id="8705255at2"/>
<sequence>MEQVDKDFIANIMANAKDLTLATIRPDGYPQATTVSFAFDGLNVYVGIGRTSQKVQNIRQNNKVSLTINNDYKDWSQIRGVSIGGVAEILSDPQDIQRAIACLIARFPQAMEWAETGQQDQVAFLKISPQVVSILDYSKGFGHTELVKV</sequence>
<evidence type="ECO:0000259" key="2">
    <source>
        <dbReference type="Pfam" id="PF01243"/>
    </source>
</evidence>
<gene>
    <name evidence="3" type="ORF">EDC30_101356</name>
</gene>
<dbReference type="InterPro" id="IPR052019">
    <property type="entry name" value="F420H2_bilvrd_red/Heme_oxyg"/>
</dbReference>
<reference evidence="3 4" key="1">
    <citation type="submission" date="2019-03" db="EMBL/GenBank/DDBJ databases">
        <title>Genomic Encyclopedia of Type Strains, Phase IV (KMG-IV): sequencing the most valuable type-strain genomes for metagenomic binning, comparative biology and taxonomic classification.</title>
        <authorList>
            <person name="Goeker M."/>
        </authorList>
    </citation>
    <scope>NUCLEOTIDE SEQUENCE [LARGE SCALE GENOMIC DNA]</scope>
    <source>
        <strain evidence="3 4">DSM 7445</strain>
    </source>
</reference>
<dbReference type="Gene3D" id="2.30.110.10">
    <property type="entry name" value="Electron Transport, Fmn-binding Protein, Chain A"/>
    <property type="match status" value="1"/>
</dbReference>
<dbReference type="InterPro" id="IPR012349">
    <property type="entry name" value="Split_barrel_FMN-bd"/>
</dbReference>
<dbReference type="GO" id="GO:0005829">
    <property type="term" value="C:cytosol"/>
    <property type="evidence" value="ECO:0007669"/>
    <property type="project" value="TreeGrafter"/>
</dbReference>
<proteinExistence type="predicted"/>
<dbReference type="Proteomes" id="UP000295382">
    <property type="component" value="Unassembled WGS sequence"/>
</dbReference>
<evidence type="ECO:0000313" key="3">
    <source>
        <dbReference type="EMBL" id="TCS39400.1"/>
    </source>
</evidence>
<dbReference type="PANTHER" id="PTHR35176:SF6">
    <property type="entry name" value="HEME OXYGENASE HI_0854-RELATED"/>
    <property type="match status" value="1"/>
</dbReference>
<dbReference type="InterPro" id="IPR011576">
    <property type="entry name" value="Pyridox_Oxase_N"/>
</dbReference>
<protein>
    <submittedName>
        <fullName evidence="3">Nitroimidazol reductase NimA-like FMN-containing flavoprotein (Pyridoxamine 5'-phosphate oxidase superfamily)</fullName>
    </submittedName>
</protein>
<feature type="domain" description="Pyridoxamine 5'-phosphate oxidase N-terminal" evidence="2">
    <location>
        <begin position="15"/>
        <end position="132"/>
    </location>
</feature>
<dbReference type="AlphaFoldDB" id="A0A4V2UJD8"/>
<dbReference type="GO" id="GO:0070967">
    <property type="term" value="F:coenzyme F420 binding"/>
    <property type="evidence" value="ECO:0007669"/>
    <property type="project" value="TreeGrafter"/>
</dbReference>
<comment type="caution">
    <text evidence="3">The sequence shown here is derived from an EMBL/GenBank/DDBJ whole genome shotgun (WGS) entry which is preliminary data.</text>
</comment>
<keyword evidence="4" id="KW-1185">Reference proteome</keyword>
<dbReference type="RefSeq" id="WP_132256704.1">
    <property type="nucleotide sequence ID" value="NZ_SLZQ01000001.1"/>
</dbReference>
<dbReference type="Pfam" id="PF01243">
    <property type="entry name" value="PNPOx_N"/>
    <property type="match status" value="1"/>
</dbReference>
<evidence type="ECO:0000313" key="4">
    <source>
        <dbReference type="Proteomes" id="UP000295382"/>
    </source>
</evidence>
<keyword evidence="1" id="KW-0560">Oxidoreductase</keyword>
<organism evidence="3 4">
    <name type="scientific">Paucimonas lemoignei</name>
    <name type="common">Pseudomonas lemoignei</name>
    <dbReference type="NCBI Taxonomy" id="29443"/>
    <lineage>
        <taxon>Bacteria</taxon>
        <taxon>Pseudomonadati</taxon>
        <taxon>Pseudomonadota</taxon>
        <taxon>Betaproteobacteria</taxon>
        <taxon>Burkholderiales</taxon>
        <taxon>Burkholderiaceae</taxon>
        <taxon>Paucimonas</taxon>
    </lineage>
</organism>
<dbReference type="PANTHER" id="PTHR35176">
    <property type="entry name" value="HEME OXYGENASE HI_0854-RELATED"/>
    <property type="match status" value="1"/>
</dbReference>
<accession>A0A4V2UJD8</accession>
<name>A0A4V2UJD8_PAULE</name>